<dbReference type="SUPFAM" id="SSF81301">
    <property type="entry name" value="Nucleotidyltransferase"/>
    <property type="match status" value="1"/>
</dbReference>
<comment type="cofactor">
    <cofactor evidence="1">
        <name>Mg(2+)</name>
        <dbReference type="ChEBI" id="CHEBI:18420"/>
    </cofactor>
</comment>
<reference evidence="11 12" key="1">
    <citation type="journal article" date="2021" name="Sci. Rep.">
        <title>The distribution of antibiotic resistance genes in chicken gut microbiota commensals.</title>
        <authorList>
            <person name="Juricova H."/>
            <person name="Matiasovicova J."/>
            <person name="Kubasova T."/>
            <person name="Cejkova D."/>
            <person name="Rychlik I."/>
        </authorList>
    </citation>
    <scope>NUCLEOTIDE SEQUENCE [LARGE SCALE GENOMIC DNA]</scope>
    <source>
        <strain evidence="11 12">An421</strain>
    </source>
</reference>
<dbReference type="GO" id="GO:0005524">
    <property type="term" value="F:ATP binding"/>
    <property type="evidence" value="ECO:0007669"/>
    <property type="project" value="UniProtKB-KW"/>
</dbReference>
<gene>
    <name evidence="11" type="ORF">H6D15_12585</name>
</gene>
<keyword evidence="7" id="KW-0067">ATP-binding</keyword>
<evidence type="ECO:0000313" key="11">
    <source>
        <dbReference type="EMBL" id="MBM6858425.1"/>
    </source>
</evidence>
<evidence type="ECO:0000256" key="8">
    <source>
        <dbReference type="ARBA" id="ARBA00022842"/>
    </source>
</evidence>
<comment type="caution">
    <text evidence="11">The sequence shown here is derived from an EMBL/GenBank/DDBJ whole genome shotgun (WGS) entry which is preliminary data.</text>
</comment>
<keyword evidence="3" id="KW-0808">Transferase</keyword>
<dbReference type="PANTHER" id="PTHR33571">
    <property type="entry name" value="SSL8005 PROTEIN"/>
    <property type="match status" value="1"/>
</dbReference>
<evidence type="ECO:0000256" key="4">
    <source>
        <dbReference type="ARBA" id="ARBA00022695"/>
    </source>
</evidence>
<keyword evidence="5" id="KW-0479">Metal-binding</keyword>
<keyword evidence="2" id="KW-1277">Toxin-antitoxin system</keyword>
<keyword evidence="4" id="KW-0548">Nucleotidyltransferase</keyword>
<keyword evidence="12" id="KW-1185">Reference proteome</keyword>
<evidence type="ECO:0000259" key="10">
    <source>
        <dbReference type="Pfam" id="PF01909"/>
    </source>
</evidence>
<evidence type="ECO:0000256" key="1">
    <source>
        <dbReference type="ARBA" id="ARBA00001946"/>
    </source>
</evidence>
<evidence type="ECO:0000256" key="5">
    <source>
        <dbReference type="ARBA" id="ARBA00022723"/>
    </source>
</evidence>
<dbReference type="Pfam" id="PF01909">
    <property type="entry name" value="NTP_transf_2"/>
    <property type="match status" value="1"/>
</dbReference>
<proteinExistence type="inferred from homology"/>
<evidence type="ECO:0000256" key="9">
    <source>
        <dbReference type="ARBA" id="ARBA00038276"/>
    </source>
</evidence>
<comment type="similarity">
    <text evidence="9">Belongs to the MntA antitoxin family.</text>
</comment>
<organism evidence="11 12">
    <name type="scientific">Caecibacteroides pullorum</name>
    <dbReference type="NCBI Taxonomy" id="2725562"/>
    <lineage>
        <taxon>Bacteria</taxon>
        <taxon>Pseudomonadati</taxon>
        <taxon>Bacteroidota</taxon>
        <taxon>Bacteroidia</taxon>
        <taxon>Bacteroidales</taxon>
        <taxon>Bacteroidaceae</taxon>
        <taxon>Caecibacteroides</taxon>
    </lineage>
</organism>
<keyword evidence="6" id="KW-0547">Nucleotide-binding</keyword>
<evidence type="ECO:0000256" key="7">
    <source>
        <dbReference type="ARBA" id="ARBA00022840"/>
    </source>
</evidence>
<evidence type="ECO:0000256" key="2">
    <source>
        <dbReference type="ARBA" id="ARBA00022649"/>
    </source>
</evidence>
<dbReference type="AlphaFoldDB" id="A0AA40ZWS4"/>
<dbReference type="GO" id="GO:0046872">
    <property type="term" value="F:metal ion binding"/>
    <property type="evidence" value="ECO:0007669"/>
    <property type="project" value="UniProtKB-KW"/>
</dbReference>
<dbReference type="InterPro" id="IPR002934">
    <property type="entry name" value="Polymerase_NTP_transf_dom"/>
</dbReference>
<evidence type="ECO:0000256" key="3">
    <source>
        <dbReference type="ARBA" id="ARBA00022679"/>
    </source>
</evidence>
<dbReference type="InterPro" id="IPR052038">
    <property type="entry name" value="Type-VII_TA_antitoxin"/>
</dbReference>
<feature type="domain" description="Polymerase nucleotidyl transferase" evidence="10">
    <location>
        <begin position="10"/>
        <end position="97"/>
    </location>
</feature>
<dbReference type="CDD" id="cd05403">
    <property type="entry name" value="NT_KNTase_like"/>
    <property type="match status" value="1"/>
</dbReference>
<sequence length="97" mass="11071">MKTTQEYIQLLKEYKQKRGILYGISRIGIFGSVARGEQTEGSDVDVCVDLTVPSIFSLVHIKEELCQLFGCEVDVVRIRQNMDALLKRDIMEEGIYV</sequence>
<dbReference type="PANTHER" id="PTHR33571:SF14">
    <property type="entry name" value="PROTEIN ADENYLYLTRANSFERASE MJ0435-RELATED"/>
    <property type="match status" value="1"/>
</dbReference>
<dbReference type="InterPro" id="IPR043519">
    <property type="entry name" value="NT_sf"/>
</dbReference>
<name>A0AA40ZWS4_9BACT</name>
<evidence type="ECO:0000313" key="12">
    <source>
        <dbReference type="Proteomes" id="UP000698924"/>
    </source>
</evidence>
<accession>A0AA40ZWS4</accession>
<protein>
    <submittedName>
        <fullName evidence="11">Nucleotidyltransferase family protein</fullName>
    </submittedName>
</protein>
<keyword evidence="8" id="KW-0460">Magnesium</keyword>
<dbReference type="EMBL" id="JACJMO010000024">
    <property type="protein sequence ID" value="MBM6858425.1"/>
    <property type="molecule type" value="Genomic_DNA"/>
</dbReference>
<evidence type="ECO:0000256" key="6">
    <source>
        <dbReference type="ARBA" id="ARBA00022741"/>
    </source>
</evidence>
<dbReference type="Gene3D" id="3.30.460.10">
    <property type="entry name" value="Beta Polymerase, domain 2"/>
    <property type="match status" value="1"/>
</dbReference>
<dbReference type="Proteomes" id="UP000698924">
    <property type="component" value="Unassembled WGS sequence"/>
</dbReference>
<dbReference type="RefSeq" id="WP_075318812.1">
    <property type="nucleotide sequence ID" value="NZ_JAAZTS010000023.1"/>
</dbReference>
<dbReference type="GO" id="GO:0016779">
    <property type="term" value="F:nucleotidyltransferase activity"/>
    <property type="evidence" value="ECO:0007669"/>
    <property type="project" value="UniProtKB-KW"/>
</dbReference>